<proteinExistence type="predicted"/>
<protein>
    <submittedName>
        <fullName evidence="1">Uncharacterized protein</fullName>
    </submittedName>
</protein>
<organism evidence="1 2">
    <name type="scientific">Xyrichtys novacula</name>
    <name type="common">Pearly razorfish</name>
    <name type="synonym">Hemipteronotus novacula</name>
    <dbReference type="NCBI Taxonomy" id="13765"/>
    <lineage>
        <taxon>Eukaryota</taxon>
        <taxon>Metazoa</taxon>
        <taxon>Chordata</taxon>
        <taxon>Craniata</taxon>
        <taxon>Vertebrata</taxon>
        <taxon>Euteleostomi</taxon>
        <taxon>Actinopterygii</taxon>
        <taxon>Neopterygii</taxon>
        <taxon>Teleostei</taxon>
        <taxon>Neoteleostei</taxon>
        <taxon>Acanthomorphata</taxon>
        <taxon>Eupercaria</taxon>
        <taxon>Labriformes</taxon>
        <taxon>Labridae</taxon>
        <taxon>Xyrichtys</taxon>
    </lineage>
</organism>
<accession>A0AAV1H5J3</accession>
<evidence type="ECO:0000313" key="1">
    <source>
        <dbReference type="EMBL" id="CAJ1080004.1"/>
    </source>
</evidence>
<sequence length="118" mass="13416">MFISRDNRAGLHKREHVSTFSRRYGILALKAAFRITLPFVSALPGESSKQEIHFEHCVILLSFMCVRLRGGDKSPTSAFKQDPSARPSFRRFVPMTANTERVLLLSIEDVTTMHHGEE</sequence>
<name>A0AAV1H5J3_XYRNO</name>
<dbReference type="EMBL" id="OY660882">
    <property type="protein sequence ID" value="CAJ1080004.1"/>
    <property type="molecule type" value="Genomic_DNA"/>
</dbReference>
<gene>
    <name evidence="1" type="ORF">XNOV1_A028066</name>
</gene>
<keyword evidence="2" id="KW-1185">Reference proteome</keyword>
<dbReference type="AlphaFoldDB" id="A0AAV1H5J3"/>
<dbReference type="Proteomes" id="UP001178508">
    <property type="component" value="Chromosome 19"/>
</dbReference>
<evidence type="ECO:0000313" key="2">
    <source>
        <dbReference type="Proteomes" id="UP001178508"/>
    </source>
</evidence>
<reference evidence="1" key="1">
    <citation type="submission" date="2023-08" db="EMBL/GenBank/DDBJ databases">
        <authorList>
            <person name="Alioto T."/>
            <person name="Alioto T."/>
            <person name="Gomez Garrido J."/>
        </authorList>
    </citation>
    <scope>NUCLEOTIDE SEQUENCE</scope>
</reference>